<keyword evidence="1" id="KW-0732">Signal</keyword>
<dbReference type="EMBL" id="JACHJG010000001">
    <property type="protein sequence ID" value="MBB4884972.1"/>
    <property type="molecule type" value="Genomic_DNA"/>
</dbReference>
<protein>
    <recommendedName>
        <fullName evidence="4">Secreted protein</fullName>
    </recommendedName>
</protein>
<proteinExistence type="predicted"/>
<evidence type="ECO:0000313" key="3">
    <source>
        <dbReference type="Proteomes" id="UP000556436"/>
    </source>
</evidence>
<accession>A0A7W7PCW5</accession>
<reference evidence="2 3" key="1">
    <citation type="submission" date="2020-08" db="EMBL/GenBank/DDBJ databases">
        <title>Genomic Encyclopedia of Type Strains, Phase III (KMG-III): the genomes of soil and plant-associated and newly described type strains.</title>
        <authorList>
            <person name="Whitman W."/>
        </authorList>
    </citation>
    <scope>NUCLEOTIDE SEQUENCE [LARGE SCALE GENOMIC DNA]</scope>
    <source>
        <strain evidence="2 3">CECT 3265</strain>
    </source>
</reference>
<feature type="chain" id="PRO_5030768820" description="Secreted protein" evidence="1">
    <location>
        <begin position="29"/>
        <end position="108"/>
    </location>
</feature>
<comment type="caution">
    <text evidence="2">The sequence shown here is derived from an EMBL/GenBank/DDBJ whole genome shotgun (WGS) entry which is preliminary data.</text>
</comment>
<keyword evidence="3" id="KW-1185">Reference proteome</keyword>
<evidence type="ECO:0008006" key="4">
    <source>
        <dbReference type="Google" id="ProtNLM"/>
    </source>
</evidence>
<feature type="signal peptide" evidence="1">
    <location>
        <begin position="1"/>
        <end position="28"/>
    </location>
</feature>
<evidence type="ECO:0000256" key="1">
    <source>
        <dbReference type="SAM" id="SignalP"/>
    </source>
</evidence>
<name>A0A7W7PCW5_STRNE</name>
<organism evidence="2 3">
    <name type="scientific">Streptomyces netropsis</name>
    <name type="common">Streptoverticillium netropsis</name>
    <dbReference type="NCBI Taxonomy" id="55404"/>
    <lineage>
        <taxon>Bacteria</taxon>
        <taxon>Bacillati</taxon>
        <taxon>Actinomycetota</taxon>
        <taxon>Actinomycetes</taxon>
        <taxon>Kitasatosporales</taxon>
        <taxon>Streptomycetaceae</taxon>
        <taxon>Streptomyces</taxon>
    </lineage>
</organism>
<dbReference type="AlphaFoldDB" id="A0A7W7PCW5"/>
<evidence type="ECO:0000313" key="2">
    <source>
        <dbReference type="EMBL" id="MBB4884972.1"/>
    </source>
</evidence>
<gene>
    <name evidence="2" type="ORF">FHS38_000981</name>
</gene>
<sequence length="108" mass="11761">MRAPIRRTAALLLTAAALAGSLAPIAAAAPAEPQEAECRTRIRGSHATAVCFNGHARPDRVQLHVECARWWDPDMDTAPVTVDPARHASLAQRCWLEIRHAWVTHTPG</sequence>
<dbReference type="Proteomes" id="UP000556436">
    <property type="component" value="Unassembled WGS sequence"/>
</dbReference>
<dbReference type="RefSeq" id="WP_184730934.1">
    <property type="nucleotide sequence ID" value="NZ_BMRW01000020.1"/>
</dbReference>